<feature type="domain" description="TfoX N-terminal" evidence="1">
    <location>
        <begin position="22"/>
        <end position="103"/>
    </location>
</feature>
<dbReference type="AlphaFoldDB" id="A0A4R3KLA3"/>
<dbReference type="Gene3D" id="3.30.1460.30">
    <property type="entry name" value="YgaC/TfoX-N like chaperone"/>
    <property type="match status" value="1"/>
</dbReference>
<dbReference type="EMBL" id="SMAD01000020">
    <property type="protein sequence ID" value="TCS84640.1"/>
    <property type="molecule type" value="Genomic_DNA"/>
</dbReference>
<dbReference type="SUPFAM" id="SSF159894">
    <property type="entry name" value="YgaC/TfoX-N like"/>
    <property type="match status" value="1"/>
</dbReference>
<dbReference type="InterPro" id="IPR007076">
    <property type="entry name" value="TfoX_N"/>
</dbReference>
<dbReference type="Pfam" id="PF04993">
    <property type="entry name" value="TfoX_N"/>
    <property type="match status" value="1"/>
</dbReference>
<accession>A0A4R3KLA3</accession>
<evidence type="ECO:0000313" key="3">
    <source>
        <dbReference type="Proteomes" id="UP000295807"/>
    </source>
</evidence>
<dbReference type="Proteomes" id="UP000295807">
    <property type="component" value="Unassembled WGS sequence"/>
</dbReference>
<proteinExistence type="predicted"/>
<protein>
    <submittedName>
        <fullName evidence="2">TfoX-like protein</fullName>
    </submittedName>
</protein>
<evidence type="ECO:0000313" key="2">
    <source>
        <dbReference type="EMBL" id="TCS84640.1"/>
    </source>
</evidence>
<reference evidence="2 3" key="1">
    <citation type="submission" date="2019-03" db="EMBL/GenBank/DDBJ databases">
        <title>Genomic Encyclopedia of Type Strains, Phase IV (KMG-IV): sequencing the most valuable type-strain genomes for metagenomic binning, comparative biology and taxonomic classification.</title>
        <authorList>
            <person name="Goeker M."/>
        </authorList>
    </citation>
    <scope>NUCLEOTIDE SEQUENCE [LARGE SCALE GENOMIC DNA]</scope>
    <source>
        <strain evidence="2 3">DSM 21100</strain>
    </source>
</reference>
<sequence>MAYDNELALKVRDYLTRIPGIAIEEKKMFGGLAFLINGKMCVNVSGDSLMCRFDPGAGKEISGRRGYRPMIMKGKDLPGYCYVSPEGFSGPDDFSYWLELCLAFNDQASVSGSRKSK</sequence>
<comment type="caution">
    <text evidence="2">The sequence shown here is derived from an EMBL/GenBank/DDBJ whole genome shotgun (WGS) entry which is preliminary data.</text>
</comment>
<organism evidence="2 3">
    <name type="scientific">Anseongella ginsenosidimutans</name>
    <dbReference type="NCBI Taxonomy" id="496056"/>
    <lineage>
        <taxon>Bacteria</taxon>
        <taxon>Pseudomonadati</taxon>
        <taxon>Bacteroidota</taxon>
        <taxon>Sphingobacteriia</taxon>
        <taxon>Sphingobacteriales</taxon>
        <taxon>Sphingobacteriaceae</taxon>
        <taxon>Anseongella</taxon>
    </lineage>
</organism>
<keyword evidence="3" id="KW-1185">Reference proteome</keyword>
<gene>
    <name evidence="2" type="ORF">EDD80_1206</name>
</gene>
<evidence type="ECO:0000259" key="1">
    <source>
        <dbReference type="Pfam" id="PF04993"/>
    </source>
</evidence>
<dbReference type="RefSeq" id="WP_132130697.1">
    <property type="nucleotide sequence ID" value="NZ_CP042432.1"/>
</dbReference>
<name>A0A4R3KLA3_9SPHI</name>
<dbReference type="OrthoDB" id="214902at2"/>